<gene>
    <name evidence="2" type="ORF">NCTC10211_00456</name>
</gene>
<dbReference type="Proteomes" id="UP000254765">
    <property type="component" value="Unassembled WGS sequence"/>
</dbReference>
<sequence>MKESAPEHTFKGNLSVLDVVMITRVRRDAGQFDLRHRAAGDRQRRQRRLSVVSDRRLRRRRHRAVLCRARRRTPQRRRRIQHHQAPVRHPMRVADLPVYPQRLAVRAGGAGHRRSALPEYRAGHPIRRLDRRHAHRAGRRYLRHFQHQGQRPADRRLSGGGSGGAGADRLARLQPPRIKARRSSPRR</sequence>
<evidence type="ECO:0000256" key="1">
    <source>
        <dbReference type="SAM" id="MobiDB-lite"/>
    </source>
</evidence>
<dbReference type="AlphaFoldDB" id="A0A379Y2H7"/>
<proteinExistence type="predicted"/>
<accession>A0A379Y2H7</accession>
<organism evidence="2 3">
    <name type="scientific">Serratia marcescens</name>
    <dbReference type="NCBI Taxonomy" id="615"/>
    <lineage>
        <taxon>Bacteria</taxon>
        <taxon>Pseudomonadati</taxon>
        <taxon>Pseudomonadota</taxon>
        <taxon>Gammaproteobacteria</taxon>
        <taxon>Enterobacterales</taxon>
        <taxon>Yersiniaceae</taxon>
        <taxon>Serratia</taxon>
    </lineage>
</organism>
<feature type="region of interest" description="Disordered" evidence="1">
    <location>
        <begin position="143"/>
        <end position="187"/>
    </location>
</feature>
<evidence type="ECO:0000313" key="2">
    <source>
        <dbReference type="EMBL" id="SUI39574.1"/>
    </source>
</evidence>
<name>A0A379Y2H7_SERMA</name>
<evidence type="ECO:0000313" key="3">
    <source>
        <dbReference type="Proteomes" id="UP000254765"/>
    </source>
</evidence>
<feature type="compositionally biased region" description="Basic residues" evidence="1">
    <location>
        <begin position="178"/>
        <end position="187"/>
    </location>
</feature>
<reference evidence="2 3" key="1">
    <citation type="submission" date="2018-06" db="EMBL/GenBank/DDBJ databases">
        <authorList>
            <consortium name="Pathogen Informatics"/>
            <person name="Doyle S."/>
        </authorList>
    </citation>
    <scope>NUCLEOTIDE SEQUENCE [LARGE SCALE GENOMIC DNA]</scope>
    <source>
        <strain evidence="2 3">NCTC10211</strain>
    </source>
</reference>
<protein>
    <submittedName>
        <fullName evidence="2">Uncharacterized protein</fullName>
    </submittedName>
</protein>
<dbReference type="EMBL" id="UGYK01000002">
    <property type="protein sequence ID" value="SUI39574.1"/>
    <property type="molecule type" value="Genomic_DNA"/>
</dbReference>